<evidence type="ECO:0000256" key="1">
    <source>
        <dbReference type="SAM" id="Coils"/>
    </source>
</evidence>
<feature type="coiled-coil region" evidence="1">
    <location>
        <begin position="95"/>
        <end position="400"/>
    </location>
</feature>
<keyword evidence="1" id="KW-0175">Coiled coil</keyword>
<reference evidence="3" key="1">
    <citation type="submission" date="2021-01" db="EMBL/GenBank/DDBJ databases">
        <authorList>
            <consortium name="Genoscope - CEA"/>
            <person name="William W."/>
        </authorList>
    </citation>
    <scope>NUCLEOTIDE SEQUENCE</scope>
</reference>
<dbReference type="AlphaFoldDB" id="A0A8S1KYP7"/>
<protein>
    <submittedName>
        <fullName evidence="3">Uncharacterized protein</fullName>
    </submittedName>
</protein>
<comment type="caution">
    <text evidence="3">The sequence shown here is derived from an EMBL/GenBank/DDBJ whole genome shotgun (WGS) entry which is preliminary data.</text>
</comment>
<dbReference type="EMBL" id="CAJJDM010000029">
    <property type="protein sequence ID" value="CAD8060639.1"/>
    <property type="molecule type" value="Genomic_DNA"/>
</dbReference>
<evidence type="ECO:0000313" key="3">
    <source>
        <dbReference type="EMBL" id="CAD8060639.1"/>
    </source>
</evidence>
<proteinExistence type="predicted"/>
<dbReference type="Proteomes" id="UP000688137">
    <property type="component" value="Unassembled WGS sequence"/>
</dbReference>
<evidence type="ECO:0000256" key="2">
    <source>
        <dbReference type="SAM" id="MobiDB-lite"/>
    </source>
</evidence>
<accession>A0A8S1KYP7</accession>
<gene>
    <name evidence="3" type="ORF">PPRIM_AZ9-3.1.T0300236</name>
</gene>
<evidence type="ECO:0000313" key="4">
    <source>
        <dbReference type="Proteomes" id="UP000688137"/>
    </source>
</evidence>
<keyword evidence="4" id="KW-1185">Reference proteome</keyword>
<feature type="coiled-coil region" evidence="1">
    <location>
        <begin position="429"/>
        <end position="551"/>
    </location>
</feature>
<organism evidence="3 4">
    <name type="scientific">Paramecium primaurelia</name>
    <dbReference type="NCBI Taxonomy" id="5886"/>
    <lineage>
        <taxon>Eukaryota</taxon>
        <taxon>Sar</taxon>
        <taxon>Alveolata</taxon>
        <taxon>Ciliophora</taxon>
        <taxon>Intramacronucleata</taxon>
        <taxon>Oligohymenophorea</taxon>
        <taxon>Peniculida</taxon>
        <taxon>Parameciidae</taxon>
        <taxon>Paramecium</taxon>
    </lineage>
</organism>
<feature type="compositionally biased region" description="Polar residues" evidence="2">
    <location>
        <begin position="26"/>
        <end position="38"/>
    </location>
</feature>
<sequence length="582" mass="70276">MDNRLERNVNKLIDRYKKTTQQIDQIMQYDPTPQQPATYFTGRSRPSRIKDDDEDSSKERRRQSGSLEQISRLRDTLNAKELQEKEKYERIRILNQELKITLKDYMNINKELENKLQIKEKQIKSLESENRLMQDQLNKGDYITKEVKVKVDTQEKYLEEVQQQNHVLRQKLQVKKQKLATLREQLKQGETIFEQQGQNFGKELERVQQLCEEFSNEIKNQEQQNRGLEAELDQSKSELANRDEQIRYFEQLFQDVRYRDYDQQQQIESLNQQLNYLKSQLDQANQKCEEYQNQLSKAEKHQQRIYQNQEAEIEKRVSQQSNLLEKKKQKIIEQKALIDNLHNRIKEFQRILDNEEKNSNVYLQDLKKLQDLNSEMNKLNDNLQIKLVNAENKIQDLTQEICDQKSIMQQKKLKAEELELITRQDFRTIEQLKHQVLNLQEQLRMFQQQCRDLENMLQIKQHENDQTMDEIEIKIDHLVKSLASSKEEVIQFKARENEYKQKIKLQDEEILKLTQKSSKYKQQIEQSQYSLKQIEEKVKIYENEREVKQKQDLLNKQDQVTTQNKLRVLDDIHSLIKMHKKF</sequence>
<name>A0A8S1KYP7_PARPR</name>
<dbReference type="OMA" id="YMNINKE"/>
<feature type="region of interest" description="Disordered" evidence="2">
    <location>
        <begin position="26"/>
        <end position="66"/>
    </location>
</feature>